<dbReference type="Pfam" id="PF02518">
    <property type="entry name" value="HATPase_c"/>
    <property type="match status" value="1"/>
</dbReference>
<evidence type="ECO:0000256" key="4">
    <source>
        <dbReference type="ARBA" id="ARBA00022553"/>
    </source>
</evidence>
<dbReference type="Pfam" id="PF00672">
    <property type="entry name" value="HAMP"/>
    <property type="match status" value="1"/>
</dbReference>
<keyword evidence="8" id="KW-0067">ATP-binding</keyword>
<evidence type="ECO:0000256" key="8">
    <source>
        <dbReference type="ARBA" id="ARBA00022840"/>
    </source>
</evidence>
<feature type="transmembrane region" description="Helical" evidence="10">
    <location>
        <begin position="150"/>
        <end position="169"/>
    </location>
</feature>
<feature type="transmembrane region" description="Helical" evidence="10">
    <location>
        <begin position="102"/>
        <end position="122"/>
    </location>
</feature>
<feature type="domain" description="HAMP" evidence="12">
    <location>
        <begin position="425"/>
        <end position="477"/>
    </location>
</feature>
<dbReference type="PROSITE" id="PS50109">
    <property type="entry name" value="HIS_KIN"/>
    <property type="match status" value="1"/>
</dbReference>
<evidence type="ECO:0000256" key="7">
    <source>
        <dbReference type="ARBA" id="ARBA00022777"/>
    </source>
</evidence>
<dbReference type="SUPFAM" id="SSF55874">
    <property type="entry name" value="ATPase domain of HSP90 chaperone/DNA topoisomerase II/histidine kinase"/>
    <property type="match status" value="1"/>
</dbReference>
<dbReference type="Gene3D" id="3.30.565.10">
    <property type="entry name" value="Histidine kinase-like ATPase, C-terminal domain"/>
    <property type="match status" value="1"/>
</dbReference>
<dbReference type="EC" id="2.7.13.3" evidence="3"/>
<evidence type="ECO:0000313" key="14">
    <source>
        <dbReference type="Proteomes" id="UP000178724"/>
    </source>
</evidence>
<comment type="subcellular location">
    <subcellularLocation>
        <location evidence="2">Membrane</location>
    </subcellularLocation>
</comment>
<dbReference type="EMBL" id="METM01000027">
    <property type="protein sequence ID" value="OGB89328.1"/>
    <property type="molecule type" value="Genomic_DNA"/>
</dbReference>
<evidence type="ECO:0000259" key="11">
    <source>
        <dbReference type="PROSITE" id="PS50109"/>
    </source>
</evidence>
<keyword evidence="10" id="KW-1133">Transmembrane helix</keyword>
<dbReference type="InterPro" id="IPR003660">
    <property type="entry name" value="HAMP_dom"/>
</dbReference>
<keyword evidence="9" id="KW-0902">Two-component regulatory system</keyword>
<sequence length="732" mass="80659">MFSTLTIISIFTEIFTGGILLSGGITFLRSFFLTGRRRELFLSLFFLSLFVYVSAALASQLMFNLERPLTELILAQKIVSASLFLCALGIWLYIVEKFELRWGHIASCLLLFLTGFFIYRIFDSSLNLIYREAVVEPIVYYSSWIPEKPFFSLMWLVLSIFSFGSALSAGGGKRALTAYTGAAAIIFLGSLFSASLYVPTGEAGYLLAAWVMTLLSILLLLLAELVPADSAEAQAPLRFLRTRILFKLMLIFVLLIVILFEATTLATINISKNALSKNILGSYLKNAENLADKIAAAKEKPGLEALQALVTDQRLGGAVAFVIDESGRLVAHPDKKRAIQKERVAANEAVGKLSQGLSGAGEFHDELGELMAGAYLPVKKFGLGVVVEEPIGKAYFELRRLETNSLLFVIVGIIITALTGIFFARSIEKPIKELKLGTEAVARGELGYHIAVASNDEIGKLATAFNQMTRDLRDSQERLILSEKLASLGTMAAGMAHEIKNPLVSLRTFTQLLQQKWDDKEFREKFSSIIPHEIERINRIAESLLKFGRPMKPELSKVEVNSLLEEVLLLFESECKKNNVRVTKKLAQLPEISGDAGQLSQAFVNIIKNAIESMQDKGGELIVKTDVGSVIKLGKIRARQGIKKGEEMVWGEEEEMGKQTPVVFIEVTDTGGGISDENLKSLFDPFFTTKVTGTGMGLPITLRIIEEHKGSIKVRSRAGSGTTFIITLPQKL</sequence>
<dbReference type="PROSITE" id="PS50885">
    <property type="entry name" value="HAMP"/>
    <property type="match status" value="1"/>
</dbReference>
<keyword evidence="10" id="KW-0472">Membrane</keyword>
<accession>A0A1F4Q063</accession>
<dbReference type="InterPro" id="IPR005467">
    <property type="entry name" value="His_kinase_dom"/>
</dbReference>
<dbReference type="SMART" id="SM00387">
    <property type="entry name" value="HATPase_c"/>
    <property type="match status" value="1"/>
</dbReference>
<comment type="caution">
    <text evidence="13">The sequence shown here is derived from an EMBL/GenBank/DDBJ whole genome shotgun (WGS) entry which is preliminary data.</text>
</comment>
<dbReference type="InterPro" id="IPR003594">
    <property type="entry name" value="HATPase_dom"/>
</dbReference>
<evidence type="ECO:0000256" key="2">
    <source>
        <dbReference type="ARBA" id="ARBA00004370"/>
    </source>
</evidence>
<reference evidence="13 14" key="1">
    <citation type="journal article" date="2016" name="Nat. Commun.">
        <title>Thousands of microbial genomes shed light on interconnected biogeochemical processes in an aquifer system.</title>
        <authorList>
            <person name="Anantharaman K."/>
            <person name="Brown C.T."/>
            <person name="Hug L.A."/>
            <person name="Sharon I."/>
            <person name="Castelle C.J."/>
            <person name="Probst A.J."/>
            <person name="Thomas B.C."/>
            <person name="Singh A."/>
            <person name="Wilkins M.J."/>
            <person name="Karaoz U."/>
            <person name="Brodie E.L."/>
            <person name="Williams K.H."/>
            <person name="Hubbard S.S."/>
            <person name="Banfield J.F."/>
        </authorList>
    </citation>
    <scope>NUCLEOTIDE SEQUENCE [LARGE SCALE GENOMIC DNA]</scope>
</reference>
<feature type="transmembrane region" description="Helical" evidence="10">
    <location>
        <begin position="203"/>
        <end position="223"/>
    </location>
</feature>
<evidence type="ECO:0000256" key="5">
    <source>
        <dbReference type="ARBA" id="ARBA00022679"/>
    </source>
</evidence>
<name>A0A1F4Q063_UNCSA</name>
<evidence type="ECO:0000256" key="3">
    <source>
        <dbReference type="ARBA" id="ARBA00012438"/>
    </source>
</evidence>
<dbReference type="GO" id="GO:0000155">
    <property type="term" value="F:phosphorelay sensor kinase activity"/>
    <property type="evidence" value="ECO:0007669"/>
    <property type="project" value="InterPro"/>
</dbReference>
<dbReference type="GO" id="GO:0016020">
    <property type="term" value="C:membrane"/>
    <property type="evidence" value="ECO:0007669"/>
    <property type="project" value="UniProtKB-SubCell"/>
</dbReference>
<dbReference type="Gene3D" id="3.30.450.20">
    <property type="entry name" value="PAS domain"/>
    <property type="match status" value="1"/>
</dbReference>
<dbReference type="SUPFAM" id="SSF158472">
    <property type="entry name" value="HAMP domain-like"/>
    <property type="match status" value="1"/>
</dbReference>
<dbReference type="PANTHER" id="PTHR43065">
    <property type="entry name" value="SENSOR HISTIDINE KINASE"/>
    <property type="match status" value="1"/>
</dbReference>
<keyword evidence="4" id="KW-0597">Phosphoprotein</keyword>
<dbReference type="PANTHER" id="PTHR43065:SF10">
    <property type="entry name" value="PEROXIDE STRESS-ACTIVATED HISTIDINE KINASE MAK3"/>
    <property type="match status" value="1"/>
</dbReference>
<feature type="transmembrane region" description="Helical" evidence="10">
    <location>
        <begin position="74"/>
        <end position="95"/>
    </location>
</feature>
<keyword evidence="10" id="KW-0812">Transmembrane</keyword>
<dbReference type="SMART" id="SM00304">
    <property type="entry name" value="HAMP"/>
    <property type="match status" value="1"/>
</dbReference>
<feature type="transmembrane region" description="Helical" evidence="10">
    <location>
        <begin position="176"/>
        <end position="197"/>
    </location>
</feature>
<gene>
    <name evidence="13" type="ORF">A2625_04085</name>
</gene>
<dbReference type="AlphaFoldDB" id="A0A1F4Q063"/>
<feature type="transmembrane region" description="Helical" evidence="10">
    <location>
        <begin position="244"/>
        <end position="268"/>
    </location>
</feature>
<dbReference type="SMART" id="SM00388">
    <property type="entry name" value="HisKA"/>
    <property type="match status" value="1"/>
</dbReference>
<evidence type="ECO:0000256" key="6">
    <source>
        <dbReference type="ARBA" id="ARBA00022741"/>
    </source>
</evidence>
<organism evidence="13 14">
    <name type="scientific">candidate division WOR-1 bacterium RIFCSPHIGHO2_01_FULL_53_15</name>
    <dbReference type="NCBI Taxonomy" id="1802564"/>
    <lineage>
        <taxon>Bacteria</taxon>
        <taxon>Bacillati</taxon>
        <taxon>Saganbacteria</taxon>
    </lineage>
</organism>
<dbReference type="InterPro" id="IPR003661">
    <property type="entry name" value="HisK_dim/P_dom"/>
</dbReference>
<proteinExistence type="predicted"/>
<comment type="catalytic activity">
    <reaction evidence="1">
        <text>ATP + protein L-histidine = ADP + protein N-phospho-L-histidine.</text>
        <dbReference type="EC" id="2.7.13.3"/>
    </reaction>
</comment>
<dbReference type="InterPro" id="IPR004358">
    <property type="entry name" value="Sig_transdc_His_kin-like_C"/>
</dbReference>
<feature type="transmembrane region" description="Helical" evidence="10">
    <location>
        <begin position="405"/>
        <end position="424"/>
    </location>
</feature>
<evidence type="ECO:0000259" key="12">
    <source>
        <dbReference type="PROSITE" id="PS50885"/>
    </source>
</evidence>
<dbReference type="Gene3D" id="1.10.287.130">
    <property type="match status" value="1"/>
</dbReference>
<dbReference type="InterPro" id="IPR036890">
    <property type="entry name" value="HATPase_C_sf"/>
</dbReference>
<keyword evidence="6" id="KW-0547">Nucleotide-binding</keyword>
<dbReference type="Gene3D" id="6.10.340.10">
    <property type="match status" value="1"/>
</dbReference>
<feature type="transmembrane region" description="Helical" evidence="10">
    <location>
        <begin position="6"/>
        <end position="28"/>
    </location>
</feature>
<keyword evidence="7" id="KW-0418">Kinase</keyword>
<dbReference type="Pfam" id="PF00512">
    <property type="entry name" value="HisKA"/>
    <property type="match status" value="1"/>
</dbReference>
<evidence type="ECO:0000256" key="10">
    <source>
        <dbReference type="SAM" id="Phobius"/>
    </source>
</evidence>
<evidence type="ECO:0000313" key="13">
    <source>
        <dbReference type="EMBL" id="OGB89328.1"/>
    </source>
</evidence>
<keyword evidence="5" id="KW-0808">Transferase</keyword>
<evidence type="ECO:0000256" key="1">
    <source>
        <dbReference type="ARBA" id="ARBA00000085"/>
    </source>
</evidence>
<dbReference type="PRINTS" id="PR00344">
    <property type="entry name" value="BCTRLSENSOR"/>
</dbReference>
<dbReference type="GO" id="GO:0005524">
    <property type="term" value="F:ATP binding"/>
    <property type="evidence" value="ECO:0007669"/>
    <property type="project" value="UniProtKB-KW"/>
</dbReference>
<evidence type="ECO:0000256" key="9">
    <source>
        <dbReference type="ARBA" id="ARBA00023012"/>
    </source>
</evidence>
<dbReference type="Proteomes" id="UP000178724">
    <property type="component" value="Unassembled WGS sequence"/>
</dbReference>
<dbReference type="SUPFAM" id="SSF47384">
    <property type="entry name" value="Homodimeric domain of signal transducing histidine kinase"/>
    <property type="match status" value="1"/>
</dbReference>
<dbReference type="InterPro" id="IPR036097">
    <property type="entry name" value="HisK_dim/P_sf"/>
</dbReference>
<dbReference type="CDD" id="cd06225">
    <property type="entry name" value="HAMP"/>
    <property type="match status" value="1"/>
</dbReference>
<dbReference type="CDD" id="cd18774">
    <property type="entry name" value="PDC2_HK_sensor"/>
    <property type="match status" value="1"/>
</dbReference>
<protein>
    <recommendedName>
        <fullName evidence="3">histidine kinase</fullName>
        <ecNumber evidence="3">2.7.13.3</ecNumber>
    </recommendedName>
</protein>
<feature type="domain" description="Histidine kinase" evidence="11">
    <location>
        <begin position="494"/>
        <end position="732"/>
    </location>
</feature>
<feature type="transmembrane region" description="Helical" evidence="10">
    <location>
        <begin position="40"/>
        <end position="62"/>
    </location>
</feature>
<dbReference type="CDD" id="cd00082">
    <property type="entry name" value="HisKA"/>
    <property type="match status" value="1"/>
</dbReference>